<dbReference type="InterPro" id="IPR009057">
    <property type="entry name" value="Homeodomain-like_sf"/>
</dbReference>
<dbReference type="SMART" id="SM00389">
    <property type="entry name" value="HOX"/>
    <property type="match status" value="1"/>
</dbReference>
<evidence type="ECO:0000256" key="4">
    <source>
        <dbReference type="ARBA" id="ARBA00023242"/>
    </source>
</evidence>
<evidence type="ECO:0000256" key="1">
    <source>
        <dbReference type="ARBA" id="ARBA00004123"/>
    </source>
</evidence>
<evidence type="ECO:0000256" key="5">
    <source>
        <dbReference type="PROSITE-ProRule" id="PRU00108"/>
    </source>
</evidence>
<comment type="subcellular location">
    <subcellularLocation>
        <location evidence="1 5 6">Nucleus</location>
    </subcellularLocation>
</comment>
<evidence type="ECO:0000259" key="8">
    <source>
        <dbReference type="PROSITE" id="PS50071"/>
    </source>
</evidence>
<evidence type="ECO:0000256" key="7">
    <source>
        <dbReference type="SAM" id="MobiDB-lite"/>
    </source>
</evidence>
<dbReference type="PROSITE" id="PS00027">
    <property type="entry name" value="HOMEOBOX_1"/>
    <property type="match status" value="1"/>
</dbReference>
<evidence type="ECO:0000256" key="6">
    <source>
        <dbReference type="RuleBase" id="RU000682"/>
    </source>
</evidence>
<proteinExistence type="predicted"/>
<dbReference type="InterPro" id="IPR050394">
    <property type="entry name" value="Homeobox_NK-like"/>
</dbReference>
<sequence>MVVVQSTERTLCPGELSGGPQDHVASFLDSPQSSGHSPGPHHPLQKRKRRVLFTQAQVCELERRFRQQRYLSAAEREQLASLVHLTPTQVKIWFQNHRYKTRRQAKQSGALMEAPPPMMTPEPEPHPQLLVGPSYPPMPPQEQQVPNMYHLPPHANPHSVPLYPTQDSWPSPHYPFPIT</sequence>
<dbReference type="PANTHER" id="PTHR24340">
    <property type="entry name" value="HOMEOBOX PROTEIN NKX"/>
    <property type="match status" value="1"/>
</dbReference>
<organism evidence="9 10">
    <name type="scientific">Cordylochernes scorpioides</name>
    <dbReference type="NCBI Taxonomy" id="51811"/>
    <lineage>
        <taxon>Eukaryota</taxon>
        <taxon>Metazoa</taxon>
        <taxon>Ecdysozoa</taxon>
        <taxon>Arthropoda</taxon>
        <taxon>Chelicerata</taxon>
        <taxon>Arachnida</taxon>
        <taxon>Pseudoscorpiones</taxon>
        <taxon>Cheliferoidea</taxon>
        <taxon>Chernetidae</taxon>
        <taxon>Cordylochernes</taxon>
    </lineage>
</organism>
<gene>
    <name evidence="9" type="ORF">LAZ67_4000215</name>
</gene>
<dbReference type="InterPro" id="IPR001356">
    <property type="entry name" value="HD"/>
</dbReference>
<protein>
    <submittedName>
        <fullName evidence="9">NKX2-8</fullName>
    </submittedName>
</protein>
<evidence type="ECO:0000313" key="9">
    <source>
        <dbReference type="EMBL" id="UYV66094.1"/>
    </source>
</evidence>
<name>A0ABY6KBC8_9ARAC</name>
<evidence type="ECO:0000256" key="3">
    <source>
        <dbReference type="ARBA" id="ARBA00023155"/>
    </source>
</evidence>
<keyword evidence="10" id="KW-1185">Reference proteome</keyword>
<keyword evidence="4 5" id="KW-0539">Nucleus</keyword>
<dbReference type="Pfam" id="PF00046">
    <property type="entry name" value="Homeodomain"/>
    <property type="match status" value="1"/>
</dbReference>
<dbReference type="EMBL" id="CP092866">
    <property type="protein sequence ID" value="UYV66094.1"/>
    <property type="molecule type" value="Genomic_DNA"/>
</dbReference>
<reference evidence="9 10" key="1">
    <citation type="submission" date="2022-01" db="EMBL/GenBank/DDBJ databases">
        <title>A chromosomal length assembly of Cordylochernes scorpioides.</title>
        <authorList>
            <person name="Zeh D."/>
            <person name="Zeh J."/>
        </authorList>
    </citation>
    <scope>NUCLEOTIDE SEQUENCE [LARGE SCALE GENOMIC DNA]</scope>
    <source>
        <strain evidence="9">IN4F17</strain>
        <tissue evidence="9">Whole Body</tissue>
    </source>
</reference>
<dbReference type="SUPFAM" id="SSF46689">
    <property type="entry name" value="Homeodomain-like"/>
    <property type="match status" value="1"/>
</dbReference>
<keyword evidence="2 5" id="KW-0238">DNA-binding</keyword>
<dbReference type="PRINTS" id="PR00024">
    <property type="entry name" value="HOMEOBOX"/>
</dbReference>
<evidence type="ECO:0000313" key="10">
    <source>
        <dbReference type="Proteomes" id="UP001235939"/>
    </source>
</evidence>
<dbReference type="InterPro" id="IPR020479">
    <property type="entry name" value="HD_metazoa"/>
</dbReference>
<dbReference type="PROSITE" id="PS50071">
    <property type="entry name" value="HOMEOBOX_2"/>
    <property type="match status" value="1"/>
</dbReference>
<feature type="domain" description="Homeobox" evidence="8">
    <location>
        <begin position="44"/>
        <end position="104"/>
    </location>
</feature>
<dbReference type="InterPro" id="IPR017970">
    <property type="entry name" value="Homeobox_CS"/>
</dbReference>
<dbReference type="Proteomes" id="UP001235939">
    <property type="component" value="Chromosome 04"/>
</dbReference>
<feature type="DNA-binding region" description="Homeobox" evidence="5">
    <location>
        <begin position="46"/>
        <end position="105"/>
    </location>
</feature>
<dbReference type="CDD" id="cd00086">
    <property type="entry name" value="homeodomain"/>
    <property type="match status" value="1"/>
</dbReference>
<dbReference type="Gene3D" id="1.10.10.60">
    <property type="entry name" value="Homeodomain-like"/>
    <property type="match status" value="1"/>
</dbReference>
<keyword evidence="3 5" id="KW-0371">Homeobox</keyword>
<accession>A0ABY6KBC8</accession>
<evidence type="ECO:0000256" key="2">
    <source>
        <dbReference type="ARBA" id="ARBA00023125"/>
    </source>
</evidence>
<feature type="region of interest" description="Disordered" evidence="7">
    <location>
        <begin position="1"/>
        <end position="48"/>
    </location>
</feature>